<comment type="caution">
    <text evidence="1">The sequence shown here is derived from an EMBL/GenBank/DDBJ whole genome shotgun (WGS) entry which is preliminary data.</text>
</comment>
<keyword evidence="2" id="KW-1185">Reference proteome</keyword>
<reference evidence="1" key="1">
    <citation type="submission" date="2022-07" db="EMBL/GenBank/DDBJ databases">
        <title>Genome Sequence of Phlebia brevispora.</title>
        <authorList>
            <person name="Buettner E."/>
        </authorList>
    </citation>
    <scope>NUCLEOTIDE SEQUENCE</scope>
    <source>
        <strain evidence="1">MPL23</strain>
    </source>
</reference>
<dbReference type="EMBL" id="JANHOG010000665">
    <property type="protein sequence ID" value="KAJ3552398.1"/>
    <property type="molecule type" value="Genomic_DNA"/>
</dbReference>
<protein>
    <submittedName>
        <fullName evidence="1">Uncharacterized protein</fullName>
    </submittedName>
</protein>
<dbReference type="Proteomes" id="UP001148662">
    <property type="component" value="Unassembled WGS sequence"/>
</dbReference>
<accession>A0ACC1T3E1</accession>
<gene>
    <name evidence="1" type="ORF">NM688_g4168</name>
</gene>
<evidence type="ECO:0000313" key="2">
    <source>
        <dbReference type="Proteomes" id="UP001148662"/>
    </source>
</evidence>
<name>A0ACC1T3E1_9APHY</name>
<organism evidence="1 2">
    <name type="scientific">Phlebia brevispora</name>
    <dbReference type="NCBI Taxonomy" id="194682"/>
    <lineage>
        <taxon>Eukaryota</taxon>
        <taxon>Fungi</taxon>
        <taxon>Dikarya</taxon>
        <taxon>Basidiomycota</taxon>
        <taxon>Agaricomycotina</taxon>
        <taxon>Agaricomycetes</taxon>
        <taxon>Polyporales</taxon>
        <taxon>Meruliaceae</taxon>
        <taxon>Phlebia</taxon>
    </lineage>
</organism>
<proteinExistence type="predicted"/>
<evidence type="ECO:0000313" key="1">
    <source>
        <dbReference type="EMBL" id="KAJ3552398.1"/>
    </source>
</evidence>
<sequence length="178" mass="20203">MRTFTRSDALRDDLTQPALDSEHLAFTIYEALALGSPALLNLTAKTPARLREVTLKLRLQPLRIGADKRMVKCAFAILSTSSTPRALHSVRKINVITYGISELHHDVLDRRRPGLVRLSQELDTLLFDLYTDVHQIHTTIVSKNWGSFKPAELTASNRMFAELFPKMKDSVQMFQVRS</sequence>